<dbReference type="PANTHER" id="PTHR13021">
    <property type="entry name" value="PRE-MRNA-SPLICING FACTOR ISY1"/>
    <property type="match status" value="1"/>
</dbReference>
<dbReference type="FunFam" id="1.10.287.660:FF:000001">
    <property type="entry name" value="pre-mRNA-splicing factor ISY1 homolog"/>
    <property type="match status" value="1"/>
</dbReference>
<protein>
    <recommendedName>
        <fullName evidence="6">Pre-mRNA-splicing factor ISY1</fullName>
    </recommendedName>
</protein>
<keyword evidence="3" id="KW-0539">Nucleus</keyword>
<dbReference type="Proteomes" id="UP000019132">
    <property type="component" value="Unassembled WGS sequence"/>
</dbReference>
<dbReference type="Pfam" id="PF06246">
    <property type="entry name" value="Isy1"/>
    <property type="match status" value="1"/>
</dbReference>
<reference evidence="4" key="3">
    <citation type="submission" date="2015-02" db="UniProtKB">
        <authorList>
            <consortium name="EnsemblProtists"/>
        </authorList>
    </citation>
    <scope>IDENTIFICATION</scope>
    <source>
        <strain evidence="4">DAOM BR144</strain>
    </source>
</reference>
<dbReference type="InterPro" id="IPR029012">
    <property type="entry name" value="Helix_hairpin_bin_sf"/>
</dbReference>
<dbReference type="Gene3D" id="1.10.287.660">
    <property type="entry name" value="Helix hairpin bin"/>
    <property type="match status" value="1"/>
</dbReference>
<dbReference type="InterPro" id="IPR009360">
    <property type="entry name" value="Isy1"/>
</dbReference>
<dbReference type="GO" id="GO:0005634">
    <property type="term" value="C:nucleus"/>
    <property type="evidence" value="ECO:0007669"/>
    <property type="project" value="UniProtKB-SubCell"/>
</dbReference>
<dbReference type="VEuPathDB" id="FungiDB:PYU1_G011607"/>
<dbReference type="InterPro" id="IPR037200">
    <property type="entry name" value="Isy1_sf"/>
</dbReference>
<accession>K3X334</accession>
<reference evidence="5" key="1">
    <citation type="journal article" date="2010" name="Genome Biol.">
        <title>Genome sequence of the necrotrophic plant pathogen Pythium ultimum reveals original pathogenicity mechanisms and effector repertoire.</title>
        <authorList>
            <person name="Levesque C.A."/>
            <person name="Brouwer H."/>
            <person name="Cano L."/>
            <person name="Hamilton J.P."/>
            <person name="Holt C."/>
            <person name="Huitema E."/>
            <person name="Raffaele S."/>
            <person name="Robideau G.P."/>
            <person name="Thines M."/>
            <person name="Win J."/>
            <person name="Zerillo M.M."/>
            <person name="Beakes G.W."/>
            <person name="Boore J.L."/>
            <person name="Busam D."/>
            <person name="Dumas B."/>
            <person name="Ferriera S."/>
            <person name="Fuerstenberg S.I."/>
            <person name="Gachon C.M."/>
            <person name="Gaulin E."/>
            <person name="Govers F."/>
            <person name="Grenville-Briggs L."/>
            <person name="Horner N."/>
            <person name="Hostetler J."/>
            <person name="Jiang R.H."/>
            <person name="Johnson J."/>
            <person name="Krajaejun T."/>
            <person name="Lin H."/>
            <person name="Meijer H.J."/>
            <person name="Moore B."/>
            <person name="Morris P."/>
            <person name="Phuntmart V."/>
            <person name="Puiu D."/>
            <person name="Shetty J."/>
            <person name="Stajich J.E."/>
            <person name="Tripathy S."/>
            <person name="Wawra S."/>
            <person name="van West P."/>
            <person name="Whitty B.R."/>
            <person name="Coutinho P.M."/>
            <person name="Henrissat B."/>
            <person name="Martin F."/>
            <person name="Thomas P.D."/>
            <person name="Tyler B.M."/>
            <person name="De Vries R.P."/>
            <person name="Kamoun S."/>
            <person name="Yandell M."/>
            <person name="Tisserat N."/>
            <person name="Buell C.R."/>
        </authorList>
    </citation>
    <scope>NUCLEOTIDE SEQUENCE</scope>
    <source>
        <strain evidence="5">DAOM:BR144</strain>
    </source>
</reference>
<dbReference type="EMBL" id="GL376611">
    <property type="status" value="NOT_ANNOTATED_CDS"/>
    <property type="molecule type" value="Genomic_DNA"/>
</dbReference>
<evidence type="ECO:0000313" key="5">
    <source>
        <dbReference type="Proteomes" id="UP000019132"/>
    </source>
</evidence>
<name>K3X334_GLOUD</name>
<evidence type="ECO:0000256" key="1">
    <source>
        <dbReference type="ARBA" id="ARBA00004123"/>
    </source>
</evidence>
<comment type="subcellular location">
    <subcellularLocation>
        <location evidence="1">Nucleus</location>
    </subcellularLocation>
</comment>
<evidence type="ECO:0008006" key="6">
    <source>
        <dbReference type="Google" id="ProtNLM"/>
    </source>
</evidence>
<reference evidence="5" key="2">
    <citation type="submission" date="2010-04" db="EMBL/GenBank/DDBJ databases">
        <authorList>
            <person name="Buell R."/>
            <person name="Hamilton J."/>
            <person name="Hostetler J."/>
        </authorList>
    </citation>
    <scope>NUCLEOTIDE SEQUENCE [LARGE SCALE GENOMIC DNA]</scope>
    <source>
        <strain evidence="5">DAOM:BR144</strain>
    </source>
</reference>
<organism evidence="4 5">
    <name type="scientific">Globisporangium ultimum (strain ATCC 200006 / CBS 805.95 / DAOM BR144)</name>
    <name type="common">Pythium ultimum</name>
    <dbReference type="NCBI Taxonomy" id="431595"/>
    <lineage>
        <taxon>Eukaryota</taxon>
        <taxon>Sar</taxon>
        <taxon>Stramenopiles</taxon>
        <taxon>Oomycota</taxon>
        <taxon>Peronosporomycetes</taxon>
        <taxon>Pythiales</taxon>
        <taxon>Pythiaceae</taxon>
        <taxon>Globisporangium</taxon>
    </lineage>
</organism>
<dbReference type="AlphaFoldDB" id="K3X334"/>
<evidence type="ECO:0000256" key="3">
    <source>
        <dbReference type="ARBA" id="ARBA00023242"/>
    </source>
</evidence>
<keyword evidence="5" id="KW-1185">Reference proteome</keyword>
<dbReference type="STRING" id="431595.K3X334"/>
<comment type="similarity">
    <text evidence="2">Belongs to the ISY1 family.</text>
</comment>
<dbReference type="HOGENOM" id="CLU_043453_1_0_1"/>
<evidence type="ECO:0000256" key="2">
    <source>
        <dbReference type="ARBA" id="ARBA00007002"/>
    </source>
</evidence>
<dbReference type="OMA" id="YHWERRI"/>
<dbReference type="eggNOG" id="KOG3068">
    <property type="taxonomic scope" value="Eukaryota"/>
</dbReference>
<sequence length="211" mass="24581">MARNEEKAQSLLNRWTSMKQDFSDTFKNRRPYLASQCDNIKDAERWRRQIIREISKKVADIQNAGSGEHVIRDLNDEINKRMREKRHWEKRIVELGGPDYSRSQPQAYDADGSSVQGGGGYKYFGAAKNLPGVRELFQKEERAPKKRTRQDMFKNIEPDYYGFRDEEDDPQLLQEELEVEAALQKAAIEEWNRVEAERKSQVAALGVKIES</sequence>
<evidence type="ECO:0000313" key="4">
    <source>
        <dbReference type="EnsemblProtists" id="PYU1_T011633"/>
    </source>
</evidence>
<dbReference type="GO" id="GO:0000350">
    <property type="term" value="P:generation of catalytic spliceosome for second transesterification step"/>
    <property type="evidence" value="ECO:0007669"/>
    <property type="project" value="InterPro"/>
</dbReference>
<dbReference type="InParanoid" id="K3X334"/>
<dbReference type="EnsemblProtists" id="PYU1_T011633">
    <property type="protein sequence ID" value="PYU1_T011633"/>
    <property type="gene ID" value="PYU1_G011607"/>
</dbReference>
<proteinExistence type="inferred from homology"/>
<dbReference type="SUPFAM" id="SSF140102">
    <property type="entry name" value="ISY1 domain-like"/>
    <property type="match status" value="1"/>
</dbReference>
<dbReference type="FunCoup" id="K3X334">
    <property type="interactions" value="498"/>
</dbReference>